<evidence type="ECO:0008006" key="5">
    <source>
        <dbReference type="Google" id="ProtNLM"/>
    </source>
</evidence>
<keyword evidence="2" id="KW-1133">Transmembrane helix</keyword>
<evidence type="ECO:0000256" key="2">
    <source>
        <dbReference type="SAM" id="Phobius"/>
    </source>
</evidence>
<dbReference type="AlphaFoldDB" id="A0A226E110"/>
<evidence type="ECO:0000256" key="1">
    <source>
        <dbReference type="SAM" id="MobiDB-lite"/>
    </source>
</evidence>
<feature type="region of interest" description="Disordered" evidence="1">
    <location>
        <begin position="97"/>
        <end position="132"/>
    </location>
</feature>
<feature type="compositionally biased region" description="Basic and acidic residues" evidence="1">
    <location>
        <begin position="122"/>
        <end position="132"/>
    </location>
</feature>
<accession>A0A226E110</accession>
<evidence type="ECO:0000313" key="4">
    <source>
        <dbReference type="Proteomes" id="UP000198287"/>
    </source>
</evidence>
<keyword evidence="2" id="KW-0472">Membrane</keyword>
<dbReference type="EMBL" id="LNIX01000008">
    <property type="protein sequence ID" value="OXA50714.1"/>
    <property type="molecule type" value="Genomic_DNA"/>
</dbReference>
<sequence length="419" mass="46460">MIKFVHADIALASVLSILEDQKNSLLPKYLHNLCEQLEVNNGDVTIKVSGFQSGSVTYREALSFCLTTWLEKAGVKGTIANLILALENIDPLLTSGIDDGKNENDGDNNNAMQDQSKAANRHPSDGAIQKEAHTVDANSKKTFWRKHKTWLLSGCAVFSVLAVLIIALVLKFPINCNAAVTSPTSQPASSSSTSAVPSPVDIVATNSSRTRNNNFKIFDAETLGNIECKATFRIHLILQDVAAFNFKNEKFKKCLPLIEILEIDGGGNMKIELFDELLSHLKKLHKIVFRNLDEYCSKSKPKNVYVLDNTLRNESSAVHFIEFRDIGIGCEDGLKKLGQIPTLQAAWNVKYHNCSFTESNVPKFADFIEMSIYPVSVICVGRKCSSLKIYLDGRIPFNEVDEYDTFLSFTKGLLSEAKK</sequence>
<gene>
    <name evidence="3" type="ORF">Fcan01_14120</name>
</gene>
<evidence type="ECO:0000313" key="3">
    <source>
        <dbReference type="EMBL" id="OXA50714.1"/>
    </source>
</evidence>
<organism evidence="3 4">
    <name type="scientific">Folsomia candida</name>
    <name type="common">Springtail</name>
    <dbReference type="NCBI Taxonomy" id="158441"/>
    <lineage>
        <taxon>Eukaryota</taxon>
        <taxon>Metazoa</taxon>
        <taxon>Ecdysozoa</taxon>
        <taxon>Arthropoda</taxon>
        <taxon>Hexapoda</taxon>
        <taxon>Collembola</taxon>
        <taxon>Entomobryomorpha</taxon>
        <taxon>Isotomoidea</taxon>
        <taxon>Isotomidae</taxon>
        <taxon>Proisotominae</taxon>
        <taxon>Folsomia</taxon>
    </lineage>
</organism>
<comment type="caution">
    <text evidence="3">The sequence shown here is derived from an EMBL/GenBank/DDBJ whole genome shotgun (WGS) entry which is preliminary data.</text>
</comment>
<feature type="transmembrane region" description="Helical" evidence="2">
    <location>
        <begin position="150"/>
        <end position="170"/>
    </location>
</feature>
<keyword evidence="4" id="KW-1185">Reference proteome</keyword>
<reference evidence="3 4" key="1">
    <citation type="submission" date="2015-12" db="EMBL/GenBank/DDBJ databases">
        <title>The genome of Folsomia candida.</title>
        <authorList>
            <person name="Faddeeva A."/>
            <person name="Derks M.F."/>
            <person name="Anvar Y."/>
            <person name="Smit S."/>
            <person name="Van Straalen N."/>
            <person name="Roelofs D."/>
        </authorList>
    </citation>
    <scope>NUCLEOTIDE SEQUENCE [LARGE SCALE GENOMIC DNA]</scope>
    <source>
        <strain evidence="3 4">VU population</strain>
        <tissue evidence="3">Whole body</tissue>
    </source>
</reference>
<name>A0A226E110_FOLCA</name>
<protein>
    <recommendedName>
        <fullName evidence="5">Death domain-containing protein</fullName>
    </recommendedName>
</protein>
<keyword evidence="2" id="KW-0812">Transmembrane</keyword>
<dbReference type="Proteomes" id="UP000198287">
    <property type="component" value="Unassembled WGS sequence"/>
</dbReference>
<proteinExistence type="predicted"/>